<dbReference type="Proteomes" id="UP001482620">
    <property type="component" value="Unassembled WGS sequence"/>
</dbReference>
<dbReference type="InterPro" id="IPR019515">
    <property type="entry name" value="VPS54_N"/>
</dbReference>
<gene>
    <name evidence="5" type="primary">VPS50_3</name>
    <name evidence="5" type="ORF">ILYODFUR_009297</name>
</gene>
<dbReference type="PANTHER" id="PTHR13258:SF0">
    <property type="entry name" value="SYNDETIN"/>
    <property type="match status" value="1"/>
</dbReference>
<reference evidence="5 6" key="1">
    <citation type="submission" date="2021-06" db="EMBL/GenBank/DDBJ databases">
        <authorList>
            <person name="Palmer J.M."/>
        </authorList>
    </citation>
    <scope>NUCLEOTIDE SEQUENCE [LARGE SCALE GENOMIC DNA]</scope>
    <source>
        <strain evidence="6">if_2019</strain>
        <tissue evidence="5">Muscle</tissue>
    </source>
</reference>
<feature type="domain" description="Vacuolar protein sorting-associated protein 54 N-terminal" evidence="4">
    <location>
        <begin position="33"/>
        <end position="182"/>
    </location>
</feature>
<keyword evidence="3" id="KW-0175">Coiled coil</keyword>
<accession>A0ABV0SYL0</accession>
<evidence type="ECO:0000259" key="4">
    <source>
        <dbReference type="Pfam" id="PF10475"/>
    </source>
</evidence>
<proteinExistence type="predicted"/>
<feature type="non-terminal residue" evidence="5">
    <location>
        <position position="1"/>
    </location>
</feature>
<protein>
    <submittedName>
        <fullName evidence="5">Syndetin</fullName>
    </submittedName>
</protein>
<comment type="caution">
    <text evidence="5">The sequence shown here is derived from an EMBL/GenBank/DDBJ whole genome shotgun (WGS) entry which is preliminary data.</text>
</comment>
<evidence type="ECO:0000256" key="2">
    <source>
        <dbReference type="ARBA" id="ARBA00022927"/>
    </source>
</evidence>
<dbReference type="PANTHER" id="PTHR13258">
    <property type="entry name" value="SYNDETIN"/>
    <property type="match status" value="1"/>
</dbReference>
<evidence type="ECO:0000313" key="5">
    <source>
        <dbReference type="EMBL" id="MEQ2224618.1"/>
    </source>
</evidence>
<evidence type="ECO:0000256" key="1">
    <source>
        <dbReference type="ARBA" id="ARBA00022448"/>
    </source>
</evidence>
<keyword evidence="1" id="KW-0813">Transport</keyword>
<dbReference type="EMBL" id="JAHRIQ010012229">
    <property type="protein sequence ID" value="MEQ2224618.1"/>
    <property type="molecule type" value="Genomic_DNA"/>
</dbReference>
<keyword evidence="6" id="KW-1185">Reference proteome</keyword>
<sequence length="192" mass="22293">LSPSLCLCLYVLQEELRELRQQPIDPQAEQEIIDSIEEVYFSNDSFDMVRHELEKLPPELNLQELEEYRDKLKRQQAAVSKRVADLILEKQPSYVKELERVTALQTNLQLGAVICTNARRQLRVAKEEFTEASLGLLANQKRRQLLTGLLKSLRTIKTLVILTYHCHSLNTLKPDKYYDTLSSINQILFSYS</sequence>
<organism evidence="5 6">
    <name type="scientific">Ilyodon furcidens</name>
    <name type="common">goldbreast splitfin</name>
    <dbReference type="NCBI Taxonomy" id="33524"/>
    <lineage>
        <taxon>Eukaryota</taxon>
        <taxon>Metazoa</taxon>
        <taxon>Chordata</taxon>
        <taxon>Craniata</taxon>
        <taxon>Vertebrata</taxon>
        <taxon>Euteleostomi</taxon>
        <taxon>Actinopterygii</taxon>
        <taxon>Neopterygii</taxon>
        <taxon>Teleostei</taxon>
        <taxon>Neoteleostei</taxon>
        <taxon>Acanthomorphata</taxon>
        <taxon>Ovalentaria</taxon>
        <taxon>Atherinomorphae</taxon>
        <taxon>Cyprinodontiformes</taxon>
        <taxon>Goodeidae</taxon>
        <taxon>Ilyodon</taxon>
    </lineage>
</organism>
<evidence type="ECO:0000256" key="3">
    <source>
        <dbReference type="ARBA" id="ARBA00023054"/>
    </source>
</evidence>
<dbReference type="Pfam" id="PF10475">
    <property type="entry name" value="Vps54_N"/>
    <property type="match status" value="1"/>
</dbReference>
<evidence type="ECO:0000313" key="6">
    <source>
        <dbReference type="Proteomes" id="UP001482620"/>
    </source>
</evidence>
<dbReference type="InterPro" id="IPR040047">
    <property type="entry name" value="VPS50"/>
</dbReference>
<keyword evidence="2" id="KW-0653">Protein transport</keyword>
<name>A0ABV0SYL0_9TELE</name>